<dbReference type="InterPro" id="IPR027443">
    <property type="entry name" value="IPNS-like_sf"/>
</dbReference>
<sequence>IISMLRFARGLRDDLRLALLARRLRRFPEDLRLRAAAAALHCRRAERSAERSESEELQQAAQQHLEEVLRKSEDPQYLHHVLTSAVGPKLFYRLPLLSSRFMRKIALHQECMDEFGSRSEFEERATAYHFANALAILKACGEQEAAQEMFQEAIALQWRGQRAITWHCLEQTPAVHIDGLEHRVFWDEPPELAKVLEENYEDVRTDLLEMQSSWGSQVPAYPNLVETSQGVWDMLQLYSSRRWNPDACDLMPRTTQLLQKYLPTADVPYIHYNTEEVVLFLLTPGSKVRLHNGGSNAPINLSLGLTGSTGAFLEVAGKVRPFRDGTVVAFDDGSDHRVWHDGAEDRWVLVVRVMHPSLAHEPWKFFNRAWTRRSCFEAWDEGRQEQLTLRKDHNATRSSEKDEKN</sequence>
<dbReference type="EMBL" id="CAMXCT020002391">
    <property type="protein sequence ID" value="CAL1151270.1"/>
    <property type="molecule type" value="Genomic_DNA"/>
</dbReference>
<dbReference type="PANTHER" id="PTHR46332:SF5">
    <property type="entry name" value="ASPARTATE BETA-HYDROXYLASE DOMAIN CONTAINING 2"/>
    <property type="match status" value="1"/>
</dbReference>
<dbReference type="GO" id="GO:0016020">
    <property type="term" value="C:membrane"/>
    <property type="evidence" value="ECO:0007669"/>
    <property type="project" value="TreeGrafter"/>
</dbReference>
<keyword evidence="8" id="KW-1185">Reference proteome</keyword>
<evidence type="ECO:0000256" key="2">
    <source>
        <dbReference type="ARBA" id="ARBA00022964"/>
    </source>
</evidence>
<evidence type="ECO:0000313" key="5">
    <source>
        <dbReference type="EMBL" id="CAI3997895.1"/>
    </source>
</evidence>
<dbReference type="AlphaFoldDB" id="A0A9P1G4U7"/>
<dbReference type="EMBL" id="CAMXCT010002391">
    <property type="protein sequence ID" value="CAI3997895.1"/>
    <property type="molecule type" value="Genomic_DNA"/>
</dbReference>
<dbReference type="Gene3D" id="2.60.120.330">
    <property type="entry name" value="B-lactam Antibiotic, Isopenicillin N Synthase, Chain"/>
    <property type="match status" value="1"/>
</dbReference>
<evidence type="ECO:0000256" key="1">
    <source>
        <dbReference type="ARBA" id="ARBA00007730"/>
    </source>
</evidence>
<evidence type="ECO:0000313" key="6">
    <source>
        <dbReference type="EMBL" id="CAL1151270.1"/>
    </source>
</evidence>
<reference evidence="5" key="1">
    <citation type="submission" date="2022-10" db="EMBL/GenBank/DDBJ databases">
        <authorList>
            <person name="Chen Y."/>
            <person name="Dougan E. K."/>
            <person name="Chan C."/>
            <person name="Rhodes N."/>
            <person name="Thang M."/>
        </authorList>
    </citation>
    <scope>NUCLEOTIDE SEQUENCE</scope>
</reference>
<dbReference type="InterPro" id="IPR051821">
    <property type="entry name" value="Asp/Asn_beta-hydroxylase"/>
</dbReference>
<feature type="non-terminal residue" evidence="5">
    <location>
        <position position="405"/>
    </location>
</feature>
<keyword evidence="2" id="KW-0223">Dioxygenase</keyword>
<comment type="caution">
    <text evidence="5">The sequence shown here is derived from an EMBL/GenBank/DDBJ whole genome shotgun (WGS) entry which is preliminary data.</text>
</comment>
<comment type="similarity">
    <text evidence="1">Belongs to the aspartyl/asparaginyl beta-hydroxylase family.</text>
</comment>
<dbReference type="EMBL" id="CAMXCT030002391">
    <property type="protein sequence ID" value="CAL4785207.1"/>
    <property type="molecule type" value="Genomic_DNA"/>
</dbReference>
<dbReference type="Pfam" id="PF05118">
    <property type="entry name" value="Asp_Arg_Hydrox"/>
    <property type="match status" value="1"/>
</dbReference>
<organism evidence="5">
    <name type="scientific">Cladocopium goreaui</name>
    <dbReference type="NCBI Taxonomy" id="2562237"/>
    <lineage>
        <taxon>Eukaryota</taxon>
        <taxon>Sar</taxon>
        <taxon>Alveolata</taxon>
        <taxon>Dinophyceae</taxon>
        <taxon>Suessiales</taxon>
        <taxon>Symbiodiniaceae</taxon>
        <taxon>Cladocopium</taxon>
    </lineage>
</organism>
<keyword evidence="3" id="KW-0560">Oxidoreductase</keyword>
<evidence type="ECO:0000259" key="4">
    <source>
        <dbReference type="Pfam" id="PF05118"/>
    </source>
</evidence>
<gene>
    <name evidence="5" type="ORF">C1SCF055_LOCUS24233</name>
</gene>
<dbReference type="SUPFAM" id="SSF51197">
    <property type="entry name" value="Clavaminate synthase-like"/>
    <property type="match status" value="1"/>
</dbReference>
<dbReference type="Proteomes" id="UP001152797">
    <property type="component" value="Unassembled WGS sequence"/>
</dbReference>
<evidence type="ECO:0000256" key="3">
    <source>
        <dbReference type="ARBA" id="ARBA00023002"/>
    </source>
</evidence>
<dbReference type="PANTHER" id="PTHR46332">
    <property type="entry name" value="ASPARTATE BETA-HYDROXYLASE DOMAIN-CONTAINING PROTEIN 2"/>
    <property type="match status" value="1"/>
</dbReference>
<evidence type="ECO:0000313" key="7">
    <source>
        <dbReference type="EMBL" id="CAL4785207.1"/>
    </source>
</evidence>
<dbReference type="InterPro" id="IPR007803">
    <property type="entry name" value="Asp/Arg/Pro-Hydrxlase"/>
</dbReference>
<name>A0A9P1G4U7_9DINO</name>
<dbReference type="OrthoDB" id="438431at2759"/>
<feature type="non-terminal residue" evidence="5">
    <location>
        <position position="1"/>
    </location>
</feature>
<dbReference type="GO" id="GO:0051213">
    <property type="term" value="F:dioxygenase activity"/>
    <property type="evidence" value="ECO:0007669"/>
    <property type="project" value="UniProtKB-KW"/>
</dbReference>
<accession>A0A9P1G4U7</accession>
<proteinExistence type="inferred from homology"/>
<reference evidence="6" key="2">
    <citation type="submission" date="2024-04" db="EMBL/GenBank/DDBJ databases">
        <authorList>
            <person name="Chen Y."/>
            <person name="Shah S."/>
            <person name="Dougan E. K."/>
            <person name="Thang M."/>
            <person name="Chan C."/>
        </authorList>
    </citation>
    <scope>NUCLEOTIDE SEQUENCE [LARGE SCALE GENOMIC DNA]</scope>
</reference>
<protein>
    <submittedName>
        <fullName evidence="7">Aspartyl/asparaginyl beta-hydroxylase (Aspartat e beta-hydroxylase) (ASP beta-hydroxylase) (Peptide-aspartate beta-dioxygenase)</fullName>
    </submittedName>
</protein>
<evidence type="ECO:0000313" key="8">
    <source>
        <dbReference type="Proteomes" id="UP001152797"/>
    </source>
</evidence>
<feature type="domain" description="Aspartyl/asparaginy/proline hydroxylase" evidence="4">
    <location>
        <begin position="197"/>
        <end position="356"/>
    </location>
</feature>